<gene>
    <name evidence="3" type="ORF">N6H18_17925</name>
</gene>
<protein>
    <submittedName>
        <fullName evidence="3">TlpA family protein disulfide reductase</fullName>
    </submittedName>
</protein>
<reference evidence="3" key="1">
    <citation type="submission" date="2022-09" db="EMBL/GenBank/DDBJ databases">
        <title>Comparative genomics and taxonomic characterization of three novel marine species of genus Reichenbachiella exhibiting antioxidant and polysaccharide degradation activities.</title>
        <authorList>
            <person name="Muhammad N."/>
            <person name="Lee Y.-J."/>
            <person name="Ko J."/>
            <person name="Kim S.-G."/>
        </authorList>
    </citation>
    <scope>NUCLEOTIDE SEQUENCE</scope>
    <source>
        <strain evidence="3">BKB1-1</strain>
    </source>
</reference>
<dbReference type="InterPro" id="IPR036249">
    <property type="entry name" value="Thioredoxin-like_sf"/>
</dbReference>
<dbReference type="Gene3D" id="3.40.30.10">
    <property type="entry name" value="Glutaredoxin"/>
    <property type="match status" value="1"/>
</dbReference>
<sequence length="195" mass="22486">MKIKKEIREWGIMITLFGALYFTGYYKDVAGFLQRMILETRLLQPNIIDDENKVADYQFTLMDESGQQVDFSSFRGKTVFLNFWATWCPPCIAEMPDINALHDEVKGKNIDFVMISLDDDFNTAKAFKTKKNYTFPVYTLVSKRPDVFANQSIPTTFVIAPDGKIIAEKSGMAKYNTEDFRNFLITTSKNETLVY</sequence>
<feature type="domain" description="Thioredoxin" evidence="2">
    <location>
        <begin position="50"/>
        <end position="189"/>
    </location>
</feature>
<keyword evidence="1" id="KW-0472">Membrane</keyword>
<dbReference type="PANTHER" id="PTHR42852:SF13">
    <property type="entry name" value="PROTEIN DIPZ"/>
    <property type="match status" value="1"/>
</dbReference>
<evidence type="ECO:0000313" key="4">
    <source>
        <dbReference type="Proteomes" id="UP001065174"/>
    </source>
</evidence>
<keyword evidence="4" id="KW-1185">Reference proteome</keyword>
<dbReference type="Proteomes" id="UP001065174">
    <property type="component" value="Chromosome"/>
</dbReference>
<dbReference type="EMBL" id="CP106679">
    <property type="protein sequence ID" value="UXP32221.1"/>
    <property type="molecule type" value="Genomic_DNA"/>
</dbReference>
<dbReference type="InterPro" id="IPR013766">
    <property type="entry name" value="Thioredoxin_domain"/>
</dbReference>
<keyword evidence="1" id="KW-1133">Transmembrane helix</keyword>
<organism evidence="3 4">
    <name type="scientific">Reichenbachiella agarivorans</name>
    <dbReference type="NCBI Taxonomy" id="2979464"/>
    <lineage>
        <taxon>Bacteria</taxon>
        <taxon>Pseudomonadati</taxon>
        <taxon>Bacteroidota</taxon>
        <taxon>Cytophagia</taxon>
        <taxon>Cytophagales</taxon>
        <taxon>Reichenbachiellaceae</taxon>
        <taxon>Reichenbachiella</taxon>
    </lineage>
</organism>
<feature type="transmembrane region" description="Helical" evidence="1">
    <location>
        <begin position="7"/>
        <end position="26"/>
    </location>
</feature>
<dbReference type="CDD" id="cd02966">
    <property type="entry name" value="TlpA_like_family"/>
    <property type="match status" value="1"/>
</dbReference>
<evidence type="ECO:0000256" key="1">
    <source>
        <dbReference type="SAM" id="Phobius"/>
    </source>
</evidence>
<dbReference type="PANTHER" id="PTHR42852">
    <property type="entry name" value="THIOL:DISULFIDE INTERCHANGE PROTEIN DSBE"/>
    <property type="match status" value="1"/>
</dbReference>
<dbReference type="InterPro" id="IPR000866">
    <property type="entry name" value="AhpC/TSA"/>
</dbReference>
<evidence type="ECO:0000259" key="2">
    <source>
        <dbReference type="PROSITE" id="PS51352"/>
    </source>
</evidence>
<dbReference type="PROSITE" id="PS51352">
    <property type="entry name" value="THIOREDOXIN_2"/>
    <property type="match status" value="1"/>
</dbReference>
<dbReference type="InterPro" id="IPR050553">
    <property type="entry name" value="Thioredoxin_ResA/DsbE_sf"/>
</dbReference>
<accession>A0ABY6CNX9</accession>
<evidence type="ECO:0000313" key="3">
    <source>
        <dbReference type="EMBL" id="UXP32221.1"/>
    </source>
</evidence>
<dbReference type="Pfam" id="PF00578">
    <property type="entry name" value="AhpC-TSA"/>
    <property type="match status" value="1"/>
</dbReference>
<dbReference type="RefSeq" id="WP_262309657.1">
    <property type="nucleotide sequence ID" value="NZ_CP106679.1"/>
</dbReference>
<proteinExistence type="predicted"/>
<dbReference type="SUPFAM" id="SSF52833">
    <property type="entry name" value="Thioredoxin-like"/>
    <property type="match status" value="1"/>
</dbReference>
<name>A0ABY6CNX9_9BACT</name>
<keyword evidence="1" id="KW-0812">Transmembrane</keyword>